<proteinExistence type="predicted"/>
<organism evidence="5 6">
    <name type="scientific">Leptotrichia wadei</name>
    <dbReference type="NCBI Taxonomy" id="157687"/>
    <lineage>
        <taxon>Bacteria</taxon>
        <taxon>Fusobacteriati</taxon>
        <taxon>Fusobacteriota</taxon>
        <taxon>Fusobacteriia</taxon>
        <taxon>Fusobacteriales</taxon>
        <taxon>Leptotrichiaceae</taxon>
        <taxon>Leptotrichia</taxon>
    </lineage>
</organism>
<gene>
    <name evidence="5" type="ORF">JCM16777_1400</name>
</gene>
<dbReference type="InterPro" id="IPR036388">
    <property type="entry name" value="WH-like_DNA-bd_sf"/>
</dbReference>
<keyword evidence="1" id="KW-0805">Transcription regulation</keyword>
<dbReference type="InterPro" id="IPR036390">
    <property type="entry name" value="WH_DNA-bd_sf"/>
</dbReference>
<dbReference type="InterPro" id="IPR002577">
    <property type="entry name" value="HTH_HxlR"/>
</dbReference>
<evidence type="ECO:0000313" key="5">
    <source>
        <dbReference type="EMBL" id="BBM43150.1"/>
    </source>
</evidence>
<keyword evidence="2" id="KW-0238">DNA-binding</keyword>
<dbReference type="PROSITE" id="PS51118">
    <property type="entry name" value="HTH_HXLR"/>
    <property type="match status" value="1"/>
</dbReference>
<evidence type="ECO:0000256" key="2">
    <source>
        <dbReference type="ARBA" id="ARBA00023125"/>
    </source>
</evidence>
<dbReference type="GO" id="GO:0003677">
    <property type="term" value="F:DNA binding"/>
    <property type="evidence" value="ECO:0007669"/>
    <property type="project" value="UniProtKB-KW"/>
</dbReference>
<dbReference type="EMBL" id="AP019829">
    <property type="protein sequence ID" value="BBM43150.1"/>
    <property type="molecule type" value="Genomic_DNA"/>
</dbReference>
<dbReference type="Pfam" id="PF01638">
    <property type="entry name" value="HxlR"/>
    <property type="match status" value="1"/>
</dbReference>
<evidence type="ECO:0000256" key="1">
    <source>
        <dbReference type="ARBA" id="ARBA00023015"/>
    </source>
</evidence>
<dbReference type="AlphaFoldDB" id="A0A7U6R0A3"/>
<sequence length="104" mass="12027">MRKIYTECPVEYTASMIANKWKILILRDLLTGTKRYNELTKSIVGISAKVLTENLRQLESDGIVVRKVYPVVPPKVEYSLTKKGSELKPIFDLMNEYGNKYKKK</sequence>
<evidence type="ECO:0000259" key="4">
    <source>
        <dbReference type="PROSITE" id="PS51118"/>
    </source>
</evidence>
<dbReference type="Proteomes" id="UP000321943">
    <property type="component" value="Chromosome"/>
</dbReference>
<name>A0A7U6R0A3_9FUSO</name>
<keyword evidence="3" id="KW-0804">Transcription</keyword>
<evidence type="ECO:0000256" key="3">
    <source>
        <dbReference type="ARBA" id="ARBA00023163"/>
    </source>
</evidence>
<evidence type="ECO:0000313" key="6">
    <source>
        <dbReference type="Proteomes" id="UP000321943"/>
    </source>
</evidence>
<reference evidence="5 6" key="1">
    <citation type="submission" date="2019-07" db="EMBL/GenBank/DDBJ databases">
        <title>Complete Genome Sequence of Leptotrichia wadei Strain JCM16777.</title>
        <authorList>
            <person name="Watanabe S."/>
            <person name="Cui L."/>
        </authorList>
    </citation>
    <scope>NUCLEOTIDE SEQUENCE [LARGE SCALE GENOMIC DNA]</scope>
    <source>
        <strain evidence="5 6">JCM16777</strain>
    </source>
</reference>
<dbReference type="PANTHER" id="PTHR33204:SF37">
    <property type="entry name" value="HTH-TYPE TRANSCRIPTIONAL REGULATOR YODB"/>
    <property type="match status" value="1"/>
</dbReference>
<feature type="domain" description="HTH hxlR-type" evidence="4">
    <location>
        <begin position="8"/>
        <end position="104"/>
    </location>
</feature>
<protein>
    <submittedName>
        <fullName evidence="5">HxlR family transcriptional regulator</fullName>
    </submittedName>
</protein>
<dbReference type="PANTHER" id="PTHR33204">
    <property type="entry name" value="TRANSCRIPTIONAL REGULATOR, MARR FAMILY"/>
    <property type="match status" value="1"/>
</dbReference>
<accession>A0A7U6R0A3</accession>
<dbReference type="KEGG" id="lwd:JCM16777_1400"/>
<dbReference type="Gene3D" id="1.10.10.10">
    <property type="entry name" value="Winged helix-like DNA-binding domain superfamily/Winged helix DNA-binding domain"/>
    <property type="match status" value="1"/>
</dbReference>
<dbReference type="SUPFAM" id="SSF46785">
    <property type="entry name" value="Winged helix' DNA-binding domain"/>
    <property type="match status" value="1"/>
</dbReference>